<protein>
    <submittedName>
        <fullName evidence="1">Uncharacterized protein</fullName>
    </submittedName>
</protein>
<comment type="caution">
    <text evidence="1">The sequence shown here is derived from an EMBL/GenBank/DDBJ whole genome shotgun (WGS) entry which is preliminary data.</text>
</comment>
<evidence type="ECO:0000313" key="1">
    <source>
        <dbReference type="EMBL" id="GFQ97523.1"/>
    </source>
</evidence>
<dbReference type="AlphaFoldDB" id="A0A8X6G7V8"/>
<sequence length="71" mass="7925">MTAKTGLGHYTYTSLKLIGENNSECNKTSQYLSPIDLGSFIDIVKRVLTRGGVTLEPERRVIKLPRVSETK</sequence>
<organism evidence="1 2">
    <name type="scientific">Trichonephila clavata</name>
    <name type="common">Joro spider</name>
    <name type="synonym">Nephila clavata</name>
    <dbReference type="NCBI Taxonomy" id="2740835"/>
    <lineage>
        <taxon>Eukaryota</taxon>
        <taxon>Metazoa</taxon>
        <taxon>Ecdysozoa</taxon>
        <taxon>Arthropoda</taxon>
        <taxon>Chelicerata</taxon>
        <taxon>Arachnida</taxon>
        <taxon>Araneae</taxon>
        <taxon>Araneomorphae</taxon>
        <taxon>Entelegynae</taxon>
        <taxon>Araneoidea</taxon>
        <taxon>Nephilidae</taxon>
        <taxon>Trichonephila</taxon>
    </lineage>
</organism>
<dbReference type="Proteomes" id="UP000887116">
    <property type="component" value="Unassembled WGS sequence"/>
</dbReference>
<accession>A0A8X6G7V8</accession>
<reference evidence="1" key="1">
    <citation type="submission" date="2020-07" db="EMBL/GenBank/DDBJ databases">
        <title>Multicomponent nature underlies the extraordinary mechanical properties of spider dragline silk.</title>
        <authorList>
            <person name="Kono N."/>
            <person name="Nakamura H."/>
            <person name="Mori M."/>
            <person name="Yoshida Y."/>
            <person name="Ohtoshi R."/>
            <person name="Malay A.D."/>
            <person name="Moran D.A.P."/>
            <person name="Tomita M."/>
            <person name="Numata K."/>
            <person name="Arakawa K."/>
        </authorList>
    </citation>
    <scope>NUCLEOTIDE SEQUENCE</scope>
</reference>
<dbReference type="EMBL" id="BMAO01004859">
    <property type="protein sequence ID" value="GFQ97523.1"/>
    <property type="molecule type" value="Genomic_DNA"/>
</dbReference>
<proteinExistence type="predicted"/>
<evidence type="ECO:0000313" key="2">
    <source>
        <dbReference type="Proteomes" id="UP000887116"/>
    </source>
</evidence>
<gene>
    <name evidence="1" type="ORF">TNCT_138261</name>
</gene>
<name>A0A8X6G7V8_TRICU</name>
<keyword evidence="2" id="KW-1185">Reference proteome</keyword>